<dbReference type="Proteomes" id="UP000494206">
    <property type="component" value="Unassembled WGS sequence"/>
</dbReference>
<dbReference type="EMBL" id="CADEPM010000002">
    <property type="protein sequence ID" value="CAB3399560.1"/>
    <property type="molecule type" value="Genomic_DNA"/>
</dbReference>
<protein>
    <submittedName>
        <fullName evidence="1">Uncharacterized protein</fullName>
    </submittedName>
</protein>
<dbReference type="AlphaFoldDB" id="A0A8S1EFR0"/>
<reference evidence="1 2" key="1">
    <citation type="submission" date="2020-04" db="EMBL/GenBank/DDBJ databases">
        <authorList>
            <person name="Laetsch R D."/>
            <person name="Stevens L."/>
            <person name="Kumar S."/>
            <person name="Blaxter L. M."/>
        </authorList>
    </citation>
    <scope>NUCLEOTIDE SEQUENCE [LARGE SCALE GENOMIC DNA]</scope>
</reference>
<sequence>MNETQTLARFRETFTYQRHPGFEFGRQAYLWVLGHYLELESQLEDEEDEHECEEYRAELTIALMKRFREFEHGVDDHGIFRPISDEE</sequence>
<keyword evidence="2" id="KW-1185">Reference proteome</keyword>
<organism evidence="1 2">
    <name type="scientific">Caenorhabditis bovis</name>
    <dbReference type="NCBI Taxonomy" id="2654633"/>
    <lineage>
        <taxon>Eukaryota</taxon>
        <taxon>Metazoa</taxon>
        <taxon>Ecdysozoa</taxon>
        <taxon>Nematoda</taxon>
        <taxon>Chromadorea</taxon>
        <taxon>Rhabditida</taxon>
        <taxon>Rhabditina</taxon>
        <taxon>Rhabditomorpha</taxon>
        <taxon>Rhabditoidea</taxon>
        <taxon>Rhabditidae</taxon>
        <taxon>Peloderinae</taxon>
        <taxon>Caenorhabditis</taxon>
    </lineage>
</organism>
<evidence type="ECO:0000313" key="2">
    <source>
        <dbReference type="Proteomes" id="UP000494206"/>
    </source>
</evidence>
<gene>
    <name evidence="1" type="ORF">CBOVIS_LOCUS2659</name>
</gene>
<comment type="caution">
    <text evidence="1">The sequence shown here is derived from an EMBL/GenBank/DDBJ whole genome shotgun (WGS) entry which is preliminary data.</text>
</comment>
<evidence type="ECO:0000313" key="1">
    <source>
        <dbReference type="EMBL" id="CAB3399560.1"/>
    </source>
</evidence>
<proteinExistence type="predicted"/>
<name>A0A8S1EFR0_9PELO</name>
<accession>A0A8S1EFR0</accession>